<dbReference type="Proteomes" id="UP000028521">
    <property type="component" value="Unassembled WGS sequence"/>
</dbReference>
<protein>
    <recommendedName>
        <fullName evidence="3">Lipoprotein</fullName>
    </recommendedName>
</protein>
<dbReference type="RefSeq" id="WP_036123067.1">
    <property type="nucleotide sequence ID" value="NZ_BMET01000004.1"/>
</dbReference>
<evidence type="ECO:0000313" key="1">
    <source>
        <dbReference type="EMBL" id="KFB00979.1"/>
    </source>
</evidence>
<evidence type="ECO:0008006" key="3">
    <source>
        <dbReference type="Google" id="ProtNLM"/>
    </source>
</evidence>
<dbReference type="STRING" id="1197477.IA57_11120"/>
<name>A0A084TJU3_9FLAO</name>
<reference evidence="1 2" key="1">
    <citation type="journal article" date="2014" name="Genome Announc.">
        <title>Draft Genome Sequence of the Algicidal Bacterium Mangrovimonas yunxiaonensis Strain LY01.</title>
        <authorList>
            <person name="Li Y."/>
            <person name="Zhu H."/>
            <person name="Li C."/>
            <person name="Zhang H."/>
            <person name="Chen Z."/>
            <person name="Zheng W."/>
            <person name="Xu H."/>
            <person name="Zheng T."/>
        </authorList>
    </citation>
    <scope>NUCLEOTIDE SEQUENCE [LARGE SCALE GENOMIC DNA]</scope>
    <source>
        <strain evidence="1 2">LY01</strain>
    </source>
</reference>
<keyword evidence="2" id="KW-1185">Reference proteome</keyword>
<sequence length="236" mass="25806">MKQLKHALLVFCTLTLSLLLSCSKDDGGPNHINIPLNNTSANSYVKFSINGSAVNGLFEIVLEDEDYNTENIGEEGFSGAVGIAYDQDTNEGTVRTTSLTYVTWGAAPNDYFEVKMALPAHTGPLEVGEILTPEGWVDAYPTFYMTLRFLSEDAFYDSNNDGFNDLTTSLLSKTLSVTITAVEEAPDSYGMLALTHIKGSFEGTAYFNAYADAPPSFTQQLLHTITGEFEYNLPID</sequence>
<reference evidence="2" key="2">
    <citation type="submission" date="2014-07" db="EMBL/GenBank/DDBJ databases">
        <title>Genome sequence of Mangrovimonas yunxiaonensis.</title>
        <authorList>
            <person name="Li Y."/>
            <person name="Zheng T."/>
        </authorList>
    </citation>
    <scope>NUCLEOTIDE SEQUENCE [LARGE SCALE GENOMIC DNA]</scope>
    <source>
        <strain evidence="2">LY01</strain>
    </source>
</reference>
<dbReference type="PROSITE" id="PS51257">
    <property type="entry name" value="PROKAR_LIPOPROTEIN"/>
    <property type="match status" value="1"/>
</dbReference>
<dbReference type="OrthoDB" id="9800955at2"/>
<proteinExistence type="predicted"/>
<evidence type="ECO:0000313" key="2">
    <source>
        <dbReference type="Proteomes" id="UP000028521"/>
    </source>
</evidence>
<gene>
    <name evidence="1" type="ORF">IA57_11120</name>
</gene>
<dbReference type="AlphaFoldDB" id="A0A084TJU3"/>
<accession>A0A084TJU3</accession>
<comment type="caution">
    <text evidence="1">The sequence shown here is derived from an EMBL/GenBank/DDBJ whole genome shotgun (WGS) entry which is preliminary data.</text>
</comment>
<organism evidence="1 2">
    <name type="scientific">Mangrovimonas yunxiaonensis</name>
    <dbReference type="NCBI Taxonomy" id="1197477"/>
    <lineage>
        <taxon>Bacteria</taxon>
        <taxon>Pseudomonadati</taxon>
        <taxon>Bacteroidota</taxon>
        <taxon>Flavobacteriia</taxon>
        <taxon>Flavobacteriales</taxon>
        <taxon>Flavobacteriaceae</taxon>
        <taxon>Mangrovimonas</taxon>
    </lineage>
</organism>
<dbReference type="EMBL" id="JPFK01000007">
    <property type="protein sequence ID" value="KFB00979.1"/>
    <property type="molecule type" value="Genomic_DNA"/>
</dbReference>